<dbReference type="PANTHER" id="PTHR47618:SF1">
    <property type="entry name" value="BIFUNCTIONAL OLIGORIBONUCLEASE AND PAP PHOSPHATASE NRNA"/>
    <property type="match status" value="1"/>
</dbReference>
<dbReference type="SUPFAM" id="SSF64182">
    <property type="entry name" value="DHH phosphoesterases"/>
    <property type="match status" value="1"/>
</dbReference>
<keyword evidence="8" id="KW-1185">Reference proteome</keyword>
<evidence type="ECO:0000256" key="3">
    <source>
        <dbReference type="ARBA" id="ARBA00022801"/>
    </source>
</evidence>
<dbReference type="InterPro" id="IPR038222">
    <property type="entry name" value="DHHA2_dom_sf"/>
</dbReference>
<keyword evidence="3 7" id="KW-0378">Hydrolase</keyword>
<evidence type="ECO:0000313" key="8">
    <source>
        <dbReference type="Proteomes" id="UP000193623"/>
    </source>
</evidence>
<protein>
    <submittedName>
        <fullName evidence="7">Putative manganese-dependent inorganic pyrophosphatase</fullName>
        <ecNumber evidence="7">3.6.1.1</ecNumber>
    </submittedName>
</protein>
<dbReference type="GO" id="GO:0046872">
    <property type="term" value="F:metal ion binding"/>
    <property type="evidence" value="ECO:0007669"/>
    <property type="project" value="UniProtKB-KW"/>
</dbReference>
<dbReference type="Pfam" id="PF02833">
    <property type="entry name" value="DHHA2"/>
    <property type="match status" value="1"/>
</dbReference>
<dbReference type="Gene3D" id="3.10.310.20">
    <property type="entry name" value="DHHA2 domain"/>
    <property type="match status" value="1"/>
</dbReference>
<dbReference type="Proteomes" id="UP000193623">
    <property type="component" value="Unassembled WGS sequence"/>
</dbReference>
<dbReference type="InterPro" id="IPR051319">
    <property type="entry name" value="Oligoribo/pAp-PDE_c-di-AMP_PDE"/>
</dbReference>
<evidence type="ECO:0000256" key="5">
    <source>
        <dbReference type="SAM" id="MobiDB-lite"/>
    </source>
</evidence>
<dbReference type="PANTHER" id="PTHR47618">
    <property type="entry name" value="BIFUNCTIONAL OLIGORIBONUCLEASE AND PAP PHOSPHATASE NRNA"/>
    <property type="match status" value="1"/>
</dbReference>
<dbReference type="Gene3D" id="3.90.1640.10">
    <property type="entry name" value="inorganic pyrophosphatase (n-terminal core)"/>
    <property type="match status" value="1"/>
</dbReference>
<sequence length="352" mass="37640">MQAKELRTVKSPPQGSLGPLCEGMGVTARTPSPITRANSQLQKVIPPMTTLVFGHKAPDTDSLGSALIWAWFLNHTGTDAAARLLGTPNTEAAFVAKRWGFDEPQIIADVEDDQDCVIVDTNNPAELPANINNANVTAIIDHHKLVGGLETKGPIDITVRPLACTATIMYDLMGDHAAHMPDAVKGLMLSCILSDTLEFRSPTTTDRDRDLAVALAGQLGLAIPDYAGEMFAAKSDVSAFSDAELLRMDSKEYEVDGTKFRVSVLETTAPAIVLDRKASIMETMTSVASEDGVDQVLLFVVDILNEEATMLIPNDLTKGVAEKSFGATVTGDAVVLPGIMSRKKQIIPALKV</sequence>
<gene>
    <name evidence="7" type="primary">ppaC</name>
    <name evidence="7" type="ORF">PSJ8397_02640</name>
</gene>
<name>A0A1Y5SXQ5_9RHOB</name>
<dbReference type="InterPro" id="IPR004097">
    <property type="entry name" value="DHHA2"/>
</dbReference>
<dbReference type="NCBIfam" id="NF003877">
    <property type="entry name" value="PRK05427.1"/>
    <property type="match status" value="1"/>
</dbReference>
<accession>A0A1Y5SXQ5</accession>
<dbReference type="AlphaFoldDB" id="A0A1Y5SXQ5"/>
<feature type="region of interest" description="Disordered" evidence="5">
    <location>
        <begin position="1"/>
        <end position="22"/>
    </location>
</feature>
<dbReference type="EMBL" id="FWFT01000004">
    <property type="protein sequence ID" value="SLN50557.1"/>
    <property type="molecule type" value="Genomic_DNA"/>
</dbReference>
<keyword evidence="4" id="KW-0464">Manganese</keyword>
<proteinExistence type="predicted"/>
<dbReference type="InterPro" id="IPR001667">
    <property type="entry name" value="DDH_dom"/>
</dbReference>
<evidence type="ECO:0000256" key="1">
    <source>
        <dbReference type="ARBA" id="ARBA00001936"/>
    </source>
</evidence>
<dbReference type="SMART" id="SM01131">
    <property type="entry name" value="DHHA2"/>
    <property type="match status" value="1"/>
</dbReference>
<feature type="domain" description="DHHA2" evidence="6">
    <location>
        <begin position="227"/>
        <end position="350"/>
    </location>
</feature>
<dbReference type="Pfam" id="PF01368">
    <property type="entry name" value="DHH"/>
    <property type="match status" value="1"/>
</dbReference>
<dbReference type="GO" id="GO:0004427">
    <property type="term" value="F:inorganic diphosphate phosphatase activity"/>
    <property type="evidence" value="ECO:0007669"/>
    <property type="project" value="UniProtKB-EC"/>
</dbReference>
<dbReference type="InterPro" id="IPR038763">
    <property type="entry name" value="DHH_sf"/>
</dbReference>
<evidence type="ECO:0000256" key="4">
    <source>
        <dbReference type="ARBA" id="ARBA00023211"/>
    </source>
</evidence>
<evidence type="ECO:0000259" key="6">
    <source>
        <dbReference type="SMART" id="SM01131"/>
    </source>
</evidence>
<evidence type="ECO:0000256" key="2">
    <source>
        <dbReference type="ARBA" id="ARBA00022723"/>
    </source>
</evidence>
<dbReference type="EC" id="3.6.1.1" evidence="7"/>
<keyword evidence="2" id="KW-0479">Metal-binding</keyword>
<dbReference type="GO" id="GO:0005737">
    <property type="term" value="C:cytoplasm"/>
    <property type="evidence" value="ECO:0007669"/>
    <property type="project" value="InterPro"/>
</dbReference>
<organism evidence="7 8">
    <name type="scientific">Pseudooctadecabacter jejudonensis</name>
    <dbReference type="NCBI Taxonomy" id="1391910"/>
    <lineage>
        <taxon>Bacteria</taxon>
        <taxon>Pseudomonadati</taxon>
        <taxon>Pseudomonadota</taxon>
        <taxon>Alphaproteobacteria</taxon>
        <taxon>Rhodobacterales</taxon>
        <taxon>Paracoccaceae</taxon>
        <taxon>Pseudooctadecabacter</taxon>
    </lineage>
</organism>
<comment type="cofactor">
    <cofactor evidence="1">
        <name>Mn(2+)</name>
        <dbReference type="ChEBI" id="CHEBI:29035"/>
    </cofactor>
</comment>
<evidence type="ECO:0000313" key="7">
    <source>
        <dbReference type="EMBL" id="SLN50557.1"/>
    </source>
</evidence>
<reference evidence="7 8" key="1">
    <citation type="submission" date="2017-03" db="EMBL/GenBank/DDBJ databases">
        <authorList>
            <person name="Afonso C.L."/>
            <person name="Miller P.J."/>
            <person name="Scott M.A."/>
            <person name="Spackman E."/>
            <person name="Goraichik I."/>
            <person name="Dimitrov K.M."/>
            <person name="Suarez D.L."/>
            <person name="Swayne D.E."/>
        </authorList>
    </citation>
    <scope>NUCLEOTIDE SEQUENCE [LARGE SCALE GENOMIC DNA]</scope>
    <source>
        <strain evidence="7 8">CECT 8397</strain>
    </source>
</reference>